<evidence type="ECO:0000256" key="1">
    <source>
        <dbReference type="ARBA" id="ARBA00004514"/>
    </source>
</evidence>
<comment type="function">
    <text evidence="10">Catalyzes the decarboxylation of four acetate groups of uroporphyrinogen-III to yield coproporphyrinogen-III.</text>
</comment>
<dbReference type="SUPFAM" id="SSF51726">
    <property type="entry name" value="UROD/MetE-like"/>
    <property type="match status" value="1"/>
</dbReference>
<keyword evidence="9 10" id="KW-0627">Porphyrin biosynthesis</keyword>
<dbReference type="UniPathway" id="UPA00251">
    <property type="reaction ID" value="UER00321"/>
</dbReference>
<dbReference type="NCBIfam" id="TIGR01464">
    <property type="entry name" value="hemE"/>
    <property type="match status" value="1"/>
</dbReference>
<evidence type="ECO:0000259" key="13">
    <source>
        <dbReference type="PROSITE" id="PS00906"/>
    </source>
</evidence>
<comment type="catalytic activity">
    <reaction evidence="10 11">
        <text>uroporphyrinogen III + 4 H(+) = coproporphyrinogen III + 4 CO2</text>
        <dbReference type="Rhea" id="RHEA:19865"/>
        <dbReference type="ChEBI" id="CHEBI:15378"/>
        <dbReference type="ChEBI" id="CHEBI:16526"/>
        <dbReference type="ChEBI" id="CHEBI:57308"/>
        <dbReference type="ChEBI" id="CHEBI:57309"/>
        <dbReference type="EC" id="4.1.1.37"/>
    </reaction>
</comment>
<comment type="caution">
    <text evidence="14">The sequence shown here is derived from an EMBL/GenBank/DDBJ whole genome shotgun (WGS) entry which is preliminary data.</text>
</comment>
<evidence type="ECO:0000256" key="4">
    <source>
        <dbReference type="ARBA" id="ARBA00011738"/>
    </source>
</evidence>
<evidence type="ECO:0000313" key="14">
    <source>
        <dbReference type="EMBL" id="RIH93786.1"/>
    </source>
</evidence>
<evidence type="ECO:0000313" key="15">
    <source>
        <dbReference type="Proteomes" id="UP000266178"/>
    </source>
</evidence>
<feature type="binding site" evidence="10">
    <location>
        <begin position="34"/>
        <end position="38"/>
    </location>
    <ligand>
        <name>substrate</name>
    </ligand>
</feature>
<dbReference type="InterPro" id="IPR006361">
    <property type="entry name" value="Uroporphyrinogen_deCO2ase_HemE"/>
</dbReference>
<dbReference type="PANTHER" id="PTHR21091:SF169">
    <property type="entry name" value="UROPORPHYRINOGEN DECARBOXYLASE"/>
    <property type="match status" value="1"/>
</dbReference>
<dbReference type="Pfam" id="PF01208">
    <property type="entry name" value="URO-D"/>
    <property type="match status" value="1"/>
</dbReference>
<comment type="similarity">
    <text evidence="3 10 12">Belongs to the uroporphyrinogen decarboxylase family.</text>
</comment>
<evidence type="ECO:0000256" key="3">
    <source>
        <dbReference type="ARBA" id="ARBA00009935"/>
    </source>
</evidence>
<feature type="binding site" evidence="10">
    <location>
        <position position="159"/>
    </location>
    <ligand>
        <name>substrate</name>
    </ligand>
</feature>
<dbReference type="GO" id="GO:0004853">
    <property type="term" value="F:uroporphyrinogen decarboxylase activity"/>
    <property type="evidence" value="ECO:0007669"/>
    <property type="project" value="UniProtKB-UniRule"/>
</dbReference>
<dbReference type="EMBL" id="QWLB01000003">
    <property type="protein sequence ID" value="RIH93786.1"/>
    <property type="molecule type" value="Genomic_DNA"/>
</dbReference>
<dbReference type="PROSITE" id="PS00906">
    <property type="entry name" value="UROD_1"/>
    <property type="match status" value="1"/>
</dbReference>
<dbReference type="EC" id="4.1.1.37" evidence="5 10"/>
<evidence type="ECO:0000256" key="2">
    <source>
        <dbReference type="ARBA" id="ARBA00004804"/>
    </source>
</evidence>
<dbReference type="Proteomes" id="UP000266178">
    <property type="component" value="Unassembled WGS sequence"/>
</dbReference>
<comment type="caution">
    <text evidence="10">Lacks conserved residue(s) required for the propagation of feature annotation.</text>
</comment>
<keyword evidence="8 10" id="KW-0456">Lyase</keyword>
<protein>
    <recommendedName>
        <fullName evidence="5 10">Uroporphyrinogen decarboxylase</fullName>
        <shortName evidence="10">UPD</shortName>
        <shortName evidence="10">URO-D</shortName>
        <ecNumber evidence="5 10">4.1.1.37</ecNumber>
    </recommendedName>
</protein>
<proteinExistence type="inferred from homology"/>
<evidence type="ECO:0000256" key="10">
    <source>
        <dbReference type="HAMAP-Rule" id="MF_00218"/>
    </source>
</evidence>
<evidence type="ECO:0000256" key="5">
    <source>
        <dbReference type="ARBA" id="ARBA00012288"/>
    </source>
</evidence>
<evidence type="ECO:0000256" key="9">
    <source>
        <dbReference type="ARBA" id="ARBA00023244"/>
    </source>
</evidence>
<dbReference type="GO" id="GO:0006782">
    <property type="term" value="P:protoporphyrinogen IX biosynthetic process"/>
    <property type="evidence" value="ECO:0007669"/>
    <property type="project" value="UniProtKB-UniRule"/>
</dbReference>
<dbReference type="HAMAP" id="MF_00218">
    <property type="entry name" value="URO_D"/>
    <property type="match status" value="1"/>
</dbReference>
<comment type="subcellular location">
    <subcellularLocation>
        <location evidence="1">Cytoplasm</location>
        <location evidence="1">Cytosol</location>
    </subcellularLocation>
</comment>
<dbReference type="PANTHER" id="PTHR21091">
    <property type="entry name" value="METHYLTETRAHYDROFOLATE:HOMOCYSTEINE METHYLTRANSFERASE RELATED"/>
    <property type="match status" value="1"/>
</dbReference>
<gene>
    <name evidence="10 14" type="primary">hemE</name>
    <name evidence="14" type="ORF">Mgrana_00369</name>
</gene>
<dbReference type="OrthoDB" id="9806656at2"/>
<dbReference type="FunFam" id="3.20.20.210:FF:000008">
    <property type="entry name" value="Uroporphyrinogen decarboxylase"/>
    <property type="match status" value="1"/>
</dbReference>
<feature type="binding site" evidence="10">
    <location>
        <position position="214"/>
    </location>
    <ligand>
        <name>substrate</name>
    </ligand>
</feature>
<keyword evidence="7 10" id="KW-0210">Decarboxylase</keyword>
<name>A0A399FDA9_9DEIN</name>
<feature type="site" description="Transition state stabilizer" evidence="10">
    <location>
        <position position="83"/>
    </location>
</feature>
<dbReference type="CDD" id="cd00717">
    <property type="entry name" value="URO-D"/>
    <property type="match status" value="1"/>
</dbReference>
<evidence type="ECO:0000256" key="6">
    <source>
        <dbReference type="ARBA" id="ARBA00022490"/>
    </source>
</evidence>
<dbReference type="InterPro" id="IPR038071">
    <property type="entry name" value="UROD/MetE-like_sf"/>
</dbReference>
<dbReference type="GO" id="GO:0005829">
    <property type="term" value="C:cytosol"/>
    <property type="evidence" value="ECO:0007669"/>
    <property type="project" value="UniProtKB-SubCell"/>
</dbReference>
<dbReference type="Gene3D" id="3.20.20.210">
    <property type="match status" value="1"/>
</dbReference>
<sequence>MSLEKNPSPKPSTPLFLRAAWGEDTERAPLWLMRQAGRYLPEYLAIKAKASFWEMVRTPELAAEVSLQPLRRFPLDAAIIFSDIMTPLPAMGVEIAFSPGPVVADPIRSQTQVEALRVPSSEELAPFLAEALRLTRRELEPQGVPLIGFGGAPLTLATYLIQGAGSKEYEDFRAFLRLEPAATHALLAKLTEVSIRYLRMQVEAGAQAIQLFDSWAGLHDPATYREFALPYNSAILRALEGLGVPRIYLAVGASHLYPVIAELPCEAVSVDWRLGLERIRPQLPGKTLQGNLDPSVLLASREVITREAHKVLRAGLGGAHIFNLGHGVIRTTPPDHVAHLAEVVHSFSRLQEPKHV</sequence>
<reference evidence="14 15" key="1">
    <citation type="submission" date="2018-08" db="EMBL/GenBank/DDBJ databases">
        <title>Meiothermus granaticius genome AF-68 sequencing project.</title>
        <authorList>
            <person name="Da Costa M.S."/>
            <person name="Albuquerque L."/>
            <person name="Raposo P."/>
            <person name="Froufe H.J.C."/>
            <person name="Barroso C.S."/>
            <person name="Egas C."/>
        </authorList>
    </citation>
    <scope>NUCLEOTIDE SEQUENCE [LARGE SCALE GENOMIC DNA]</scope>
    <source>
        <strain evidence="14 15">AF-68</strain>
    </source>
</reference>
<keyword evidence="15" id="KW-1185">Reference proteome</keyword>
<evidence type="ECO:0000256" key="8">
    <source>
        <dbReference type="ARBA" id="ARBA00023239"/>
    </source>
</evidence>
<dbReference type="AlphaFoldDB" id="A0A399FDA9"/>
<evidence type="ECO:0000256" key="7">
    <source>
        <dbReference type="ARBA" id="ARBA00022793"/>
    </source>
</evidence>
<dbReference type="InterPro" id="IPR000257">
    <property type="entry name" value="Uroporphyrinogen_deCOase"/>
</dbReference>
<dbReference type="RefSeq" id="WP_119355892.1">
    <property type="nucleotide sequence ID" value="NZ_BJXM01000002.1"/>
</dbReference>
<feature type="binding site" evidence="10">
    <location>
        <position position="326"/>
    </location>
    <ligand>
        <name>substrate</name>
    </ligand>
</feature>
<feature type="domain" description="Uroporphyrinogen decarboxylase (URO-D)" evidence="13">
    <location>
        <begin position="29"/>
        <end position="38"/>
    </location>
</feature>
<accession>A0A399FDA9</accession>
<evidence type="ECO:0000256" key="11">
    <source>
        <dbReference type="RuleBase" id="RU000554"/>
    </source>
</evidence>
<evidence type="ECO:0000256" key="12">
    <source>
        <dbReference type="RuleBase" id="RU004169"/>
    </source>
</evidence>
<feature type="binding site" evidence="10">
    <location>
        <position position="83"/>
    </location>
    <ligand>
        <name>substrate</name>
    </ligand>
</feature>
<keyword evidence="6 10" id="KW-0963">Cytoplasm</keyword>
<organism evidence="14 15">
    <name type="scientific">Meiothermus granaticius NBRC 107808</name>
    <dbReference type="NCBI Taxonomy" id="1227551"/>
    <lineage>
        <taxon>Bacteria</taxon>
        <taxon>Thermotogati</taxon>
        <taxon>Deinococcota</taxon>
        <taxon>Deinococci</taxon>
        <taxon>Thermales</taxon>
        <taxon>Thermaceae</taxon>
        <taxon>Meiothermus</taxon>
    </lineage>
</organism>
<comment type="pathway">
    <text evidence="2 10 11">Porphyrin-containing compound metabolism; protoporphyrin-IX biosynthesis; coproporphyrinogen-III from 5-aminolevulinate: step 4/4.</text>
</comment>
<comment type="subunit">
    <text evidence="4 10">Homodimer.</text>
</comment>